<dbReference type="EMBL" id="JAUJYO010000004">
    <property type="protein sequence ID" value="KAK1319710.1"/>
    <property type="molecule type" value="Genomic_DNA"/>
</dbReference>
<feature type="region of interest" description="Disordered" evidence="1">
    <location>
        <begin position="634"/>
        <end position="658"/>
    </location>
</feature>
<dbReference type="PANTHER" id="PTHR47764">
    <property type="entry name" value="UBIQUITIN-LIKE-SPECIFIC PROTEASE 2B-RELATED"/>
    <property type="match status" value="1"/>
</dbReference>
<keyword evidence="4" id="KW-1185">Reference proteome</keyword>
<comment type="caution">
    <text evidence="3">The sequence shown here is derived from an EMBL/GenBank/DDBJ whole genome shotgun (WGS) entry which is preliminary data.</text>
</comment>
<feature type="region of interest" description="Disordered" evidence="1">
    <location>
        <begin position="170"/>
        <end position="193"/>
    </location>
</feature>
<feature type="compositionally biased region" description="Basic residues" evidence="1">
    <location>
        <begin position="781"/>
        <end position="792"/>
    </location>
</feature>
<evidence type="ECO:0000313" key="3">
    <source>
        <dbReference type="EMBL" id="KAK1319710.1"/>
    </source>
</evidence>
<feature type="region of interest" description="Disordered" evidence="1">
    <location>
        <begin position="675"/>
        <end position="700"/>
    </location>
</feature>
<organism evidence="3 4">
    <name type="scientific">Acorus calamus</name>
    <name type="common">Sweet flag</name>
    <dbReference type="NCBI Taxonomy" id="4465"/>
    <lineage>
        <taxon>Eukaryota</taxon>
        <taxon>Viridiplantae</taxon>
        <taxon>Streptophyta</taxon>
        <taxon>Embryophyta</taxon>
        <taxon>Tracheophyta</taxon>
        <taxon>Spermatophyta</taxon>
        <taxon>Magnoliopsida</taxon>
        <taxon>Liliopsida</taxon>
        <taxon>Acoraceae</taxon>
        <taxon>Acorus</taxon>
    </lineage>
</organism>
<dbReference type="InterPro" id="IPR057375">
    <property type="entry name" value="ULP2A/B_PH"/>
</dbReference>
<dbReference type="Gene3D" id="3.30.310.130">
    <property type="entry name" value="Ubiquitin-related"/>
    <property type="match status" value="1"/>
</dbReference>
<gene>
    <name evidence="3" type="primary">ULP2B</name>
    <name evidence="3" type="ORF">QJS10_CPB04g02008</name>
</gene>
<dbReference type="InterPro" id="IPR038765">
    <property type="entry name" value="Papain-like_cys_pep_sf"/>
</dbReference>
<feature type="region of interest" description="Disordered" evidence="1">
    <location>
        <begin position="37"/>
        <end position="56"/>
    </location>
</feature>
<dbReference type="GO" id="GO:0006508">
    <property type="term" value="P:proteolysis"/>
    <property type="evidence" value="ECO:0007669"/>
    <property type="project" value="UniProtKB-KW"/>
</dbReference>
<protein>
    <submittedName>
        <fullName evidence="3">Ubiquitin-like-specific protease 2B</fullName>
    </submittedName>
</protein>
<sequence length="792" mass="88646">MRNPCSKKKFDVYEFTEEDEKVEVVSGKFTERFVLRKGSKGKEEAEEGKEEAKEEKEVSAVSKTTFMKFFAPARDTEEKDSKCVLRVDFDANGSGHKRKGDELYAIDDTGSDSEEIFTLDDVPRSATMNLDELAHTCCQQKIEPNCVTARCLSTDSDGVEAQDHLVPSFDSQQKKEMIDMTSDEDESTESSSPFMSAFDAEESSLEHLAQYHHSADCIEMDNKIMAIAVPADYVRYGDTLCTECLLTFSSDYIKVQGMSLGEGNESLIFTLPIADVIQVDSRWSQCMGIVRVNLFLKSNGIADDKSICDSSGIVKINFISSDPRWTEKEQKILSLGERYKGIWNANLEYLTNKIQPEDRQRLHFFNSFFFRKLADLDKDPGGGSKEEGVDNAPKVPCILHMDSMRGNHNCLKNVIQSYLWEEWKERHPESSEDVSSKFSNLRFVSLELNADWFPPVDASLKRSHIQKLIYELVDDYSQKIPPPSSSDDLHFSKRFENDSEDGQAVELVSEHCDSEKLAFDDSNLSKGYDINFLSISQGMSFGEFFQSGATSGSFPNLHCDALQPIAQFKRLGCTMTVVEEESMKADVEILCHSFEKSSILQRPDGTTSNICSTSCLSKGIEGLDSIWTKEMLQGDGEKEDSLSETLSCGSRSSTESPVNDQALHVQNSDSIVHVQNGAEGKPHSPSSDNNNGLTGKSNSDGFSLSEKWEDCVVEDSQEIIRDSPERQDGSLTSSHGDVEQVENVKSLDDEVQFYEEGMVIVSSVQQGHKRRKLSLPEGPRRSARRLSKNLQS</sequence>
<name>A0AAV9F461_ACOCL</name>
<evidence type="ECO:0000256" key="1">
    <source>
        <dbReference type="SAM" id="MobiDB-lite"/>
    </source>
</evidence>
<feature type="compositionally biased region" description="Basic and acidic residues" evidence="1">
    <location>
        <begin position="719"/>
        <end position="728"/>
    </location>
</feature>
<keyword evidence="3" id="KW-0378">Hydrolase</keyword>
<reference evidence="3" key="1">
    <citation type="journal article" date="2023" name="Nat. Commun.">
        <title>Diploid and tetraploid genomes of Acorus and the evolution of monocots.</title>
        <authorList>
            <person name="Ma L."/>
            <person name="Liu K.W."/>
            <person name="Li Z."/>
            <person name="Hsiao Y.Y."/>
            <person name="Qi Y."/>
            <person name="Fu T."/>
            <person name="Tang G.D."/>
            <person name="Zhang D."/>
            <person name="Sun W.H."/>
            <person name="Liu D.K."/>
            <person name="Li Y."/>
            <person name="Chen G.Z."/>
            <person name="Liu X.D."/>
            <person name="Liao X.Y."/>
            <person name="Jiang Y.T."/>
            <person name="Yu X."/>
            <person name="Hao Y."/>
            <person name="Huang J."/>
            <person name="Zhao X.W."/>
            <person name="Ke S."/>
            <person name="Chen Y.Y."/>
            <person name="Wu W.L."/>
            <person name="Hsu J.L."/>
            <person name="Lin Y.F."/>
            <person name="Huang M.D."/>
            <person name="Li C.Y."/>
            <person name="Huang L."/>
            <person name="Wang Z.W."/>
            <person name="Zhao X."/>
            <person name="Zhong W.Y."/>
            <person name="Peng D.H."/>
            <person name="Ahmad S."/>
            <person name="Lan S."/>
            <person name="Zhang J.S."/>
            <person name="Tsai W.C."/>
            <person name="Van de Peer Y."/>
            <person name="Liu Z.J."/>
        </authorList>
    </citation>
    <scope>NUCLEOTIDE SEQUENCE</scope>
    <source>
        <strain evidence="3">CP</strain>
    </source>
</reference>
<feature type="region of interest" description="Disordered" evidence="1">
    <location>
        <begin position="764"/>
        <end position="792"/>
    </location>
</feature>
<dbReference type="AlphaFoldDB" id="A0AAV9F461"/>
<feature type="domain" description="Probable ubiquitin-like-specific protease 2A/B PH" evidence="2">
    <location>
        <begin position="226"/>
        <end position="344"/>
    </location>
</feature>
<keyword evidence="3" id="KW-0645">Protease</keyword>
<evidence type="ECO:0000259" key="2">
    <source>
        <dbReference type="Pfam" id="PF25352"/>
    </source>
</evidence>
<feature type="compositionally biased region" description="Polar residues" evidence="1">
    <location>
        <begin position="684"/>
        <end position="700"/>
    </location>
</feature>
<proteinExistence type="predicted"/>
<feature type="compositionally biased region" description="Polar residues" evidence="1">
    <location>
        <begin position="643"/>
        <end position="658"/>
    </location>
</feature>
<evidence type="ECO:0000313" key="4">
    <source>
        <dbReference type="Proteomes" id="UP001180020"/>
    </source>
</evidence>
<dbReference type="SUPFAM" id="SSF54001">
    <property type="entry name" value="Cysteine proteinases"/>
    <property type="match status" value="1"/>
</dbReference>
<dbReference type="PANTHER" id="PTHR47764:SF2">
    <property type="entry name" value="UBIQUITIN-LIKE PROTEASE FAMILY PROFILE DOMAIN-CONTAINING PROTEIN"/>
    <property type="match status" value="1"/>
</dbReference>
<reference evidence="3" key="2">
    <citation type="submission" date="2023-06" db="EMBL/GenBank/DDBJ databases">
        <authorList>
            <person name="Ma L."/>
            <person name="Liu K.-W."/>
            <person name="Li Z."/>
            <person name="Hsiao Y.-Y."/>
            <person name="Qi Y."/>
            <person name="Fu T."/>
            <person name="Tang G."/>
            <person name="Zhang D."/>
            <person name="Sun W.-H."/>
            <person name="Liu D.-K."/>
            <person name="Li Y."/>
            <person name="Chen G.-Z."/>
            <person name="Liu X.-D."/>
            <person name="Liao X.-Y."/>
            <person name="Jiang Y.-T."/>
            <person name="Yu X."/>
            <person name="Hao Y."/>
            <person name="Huang J."/>
            <person name="Zhao X.-W."/>
            <person name="Ke S."/>
            <person name="Chen Y.-Y."/>
            <person name="Wu W.-L."/>
            <person name="Hsu J.-L."/>
            <person name="Lin Y.-F."/>
            <person name="Huang M.-D."/>
            <person name="Li C.-Y."/>
            <person name="Huang L."/>
            <person name="Wang Z.-W."/>
            <person name="Zhao X."/>
            <person name="Zhong W.-Y."/>
            <person name="Peng D.-H."/>
            <person name="Ahmad S."/>
            <person name="Lan S."/>
            <person name="Zhang J.-S."/>
            <person name="Tsai W.-C."/>
            <person name="Van De Peer Y."/>
            <person name="Liu Z.-J."/>
        </authorList>
    </citation>
    <scope>NUCLEOTIDE SEQUENCE</scope>
    <source>
        <strain evidence="3">CP</strain>
        <tissue evidence="3">Leaves</tissue>
    </source>
</reference>
<accession>A0AAV9F461</accession>
<feature type="region of interest" description="Disordered" evidence="1">
    <location>
        <begin position="719"/>
        <end position="739"/>
    </location>
</feature>
<dbReference type="Proteomes" id="UP001180020">
    <property type="component" value="Unassembled WGS sequence"/>
</dbReference>
<dbReference type="GO" id="GO:0008233">
    <property type="term" value="F:peptidase activity"/>
    <property type="evidence" value="ECO:0007669"/>
    <property type="project" value="UniProtKB-KW"/>
</dbReference>
<dbReference type="Pfam" id="PF25352">
    <property type="entry name" value="PH_ULP"/>
    <property type="match status" value="1"/>
</dbReference>